<dbReference type="InterPro" id="IPR051204">
    <property type="entry name" value="ABC_transp_perm/SBD"/>
</dbReference>
<sequence length="211" mass="22455">MKELIQYYQVNGSIVFEQFIRHFLISIYGVLYACLVAIPLGMYITRSRRLSALTIGIANVIQTIPSLALLSILMVAMGLGTNTVVATVFLYSLLPILKNTCTGLSNINENLLDVAKGMGMTNFQVMMKVKMPLALSVIMGGIRNALVLAVGIATIGTFIGAGGLGDIISRGISVSDGSAIIWAGTIPTALMAVIFDIALAGLEKKFTNYSS</sequence>
<dbReference type="PATRIC" id="fig|1261.5.peg.783"/>
<evidence type="ECO:0000313" key="9">
    <source>
        <dbReference type="EMBL" id="SUB60536.1"/>
    </source>
</evidence>
<dbReference type="Proteomes" id="UP000255101">
    <property type="component" value="Unassembled WGS sequence"/>
</dbReference>
<dbReference type="CDD" id="cd06261">
    <property type="entry name" value="TM_PBP2"/>
    <property type="match status" value="1"/>
</dbReference>
<reference evidence="9 11" key="2">
    <citation type="submission" date="2018-06" db="EMBL/GenBank/DDBJ databases">
        <authorList>
            <consortium name="Pathogen Informatics"/>
            <person name="Doyle S."/>
        </authorList>
    </citation>
    <scope>NUCLEOTIDE SEQUENCE [LARGE SCALE GENOMIC DNA]</scope>
    <source>
        <strain evidence="9 11">NCTC11460</strain>
    </source>
</reference>
<evidence type="ECO:0000256" key="3">
    <source>
        <dbReference type="ARBA" id="ARBA00022692"/>
    </source>
</evidence>
<dbReference type="eggNOG" id="COG1174">
    <property type="taxonomic scope" value="Bacteria"/>
</dbReference>
<dbReference type="Proteomes" id="UP000070326">
    <property type="component" value="Unassembled WGS sequence"/>
</dbReference>
<evidence type="ECO:0000259" key="7">
    <source>
        <dbReference type="PROSITE" id="PS50928"/>
    </source>
</evidence>
<dbReference type="STRING" id="1261.HMPREF3195_00777"/>
<dbReference type="AlphaFoldDB" id="A0A135YVF1"/>
<feature type="transmembrane region" description="Helical" evidence="6">
    <location>
        <begin position="20"/>
        <end position="43"/>
    </location>
</feature>
<feature type="transmembrane region" description="Helical" evidence="6">
    <location>
        <begin position="133"/>
        <end position="159"/>
    </location>
</feature>
<feature type="transmembrane region" description="Helical" evidence="6">
    <location>
        <begin position="79"/>
        <end position="97"/>
    </location>
</feature>
<dbReference type="PANTHER" id="PTHR30177:SF4">
    <property type="entry name" value="OSMOPROTECTANT IMPORT PERMEASE PROTEIN OSMW"/>
    <property type="match status" value="1"/>
</dbReference>
<dbReference type="FunFam" id="1.10.3720.10:FF:000001">
    <property type="entry name" value="Glycine betaine ABC transporter, permease"/>
    <property type="match status" value="1"/>
</dbReference>
<dbReference type="RefSeq" id="WP_002844259.1">
    <property type="nucleotide sequence ID" value="NZ_CAMPYD010000008.1"/>
</dbReference>
<dbReference type="Gene3D" id="1.10.3720.10">
    <property type="entry name" value="MetI-like"/>
    <property type="match status" value="1"/>
</dbReference>
<dbReference type="GO" id="GO:0055085">
    <property type="term" value="P:transmembrane transport"/>
    <property type="evidence" value="ECO:0007669"/>
    <property type="project" value="InterPro"/>
</dbReference>
<dbReference type="InterPro" id="IPR035906">
    <property type="entry name" value="MetI-like_sf"/>
</dbReference>
<reference evidence="8 10" key="1">
    <citation type="submission" date="2016-02" db="EMBL/GenBank/DDBJ databases">
        <authorList>
            <person name="Wen L."/>
            <person name="He K."/>
            <person name="Yang H."/>
        </authorList>
    </citation>
    <scope>NUCLEOTIDE SEQUENCE [LARGE SCALE GENOMIC DNA]</scope>
    <source>
        <strain evidence="8 10">MJR8628A</strain>
    </source>
</reference>
<keyword evidence="5 6" id="KW-0472">Membrane</keyword>
<keyword evidence="2 6" id="KW-0813">Transport</keyword>
<gene>
    <name evidence="9" type="primary">yehY</name>
    <name evidence="8" type="ORF">HMPREF3195_00777</name>
    <name evidence="9" type="ORF">NCTC11460_00441</name>
</gene>
<organism evidence="8 10">
    <name type="scientific">Peptostreptococcus anaerobius</name>
    <dbReference type="NCBI Taxonomy" id="1261"/>
    <lineage>
        <taxon>Bacteria</taxon>
        <taxon>Bacillati</taxon>
        <taxon>Bacillota</taxon>
        <taxon>Clostridia</taxon>
        <taxon>Peptostreptococcales</taxon>
        <taxon>Peptostreptococcaceae</taxon>
        <taxon>Peptostreptococcus</taxon>
    </lineage>
</organism>
<comment type="subcellular location">
    <subcellularLocation>
        <location evidence="6">Cell membrane</location>
        <topology evidence="6">Multi-pass membrane protein</topology>
    </subcellularLocation>
    <subcellularLocation>
        <location evidence="1">Membrane</location>
        <topology evidence="1">Multi-pass membrane protein</topology>
    </subcellularLocation>
</comment>
<dbReference type="EMBL" id="UGTB01000004">
    <property type="protein sequence ID" value="SUB60536.1"/>
    <property type="molecule type" value="Genomic_DNA"/>
</dbReference>
<keyword evidence="3 6" id="KW-0812">Transmembrane</keyword>
<evidence type="ECO:0000256" key="6">
    <source>
        <dbReference type="RuleBase" id="RU363032"/>
    </source>
</evidence>
<dbReference type="Pfam" id="PF00528">
    <property type="entry name" value="BPD_transp_1"/>
    <property type="match status" value="1"/>
</dbReference>
<keyword evidence="4 6" id="KW-1133">Transmembrane helix</keyword>
<feature type="transmembrane region" description="Helical" evidence="6">
    <location>
        <begin position="179"/>
        <end position="202"/>
    </location>
</feature>
<dbReference type="InterPro" id="IPR000515">
    <property type="entry name" value="MetI-like"/>
</dbReference>
<dbReference type="GeneID" id="79843265"/>
<dbReference type="PROSITE" id="PS50928">
    <property type="entry name" value="ABC_TM1"/>
    <property type="match status" value="1"/>
</dbReference>
<dbReference type="SUPFAM" id="SSF161098">
    <property type="entry name" value="MetI-like"/>
    <property type="match status" value="1"/>
</dbReference>
<evidence type="ECO:0000256" key="1">
    <source>
        <dbReference type="ARBA" id="ARBA00004141"/>
    </source>
</evidence>
<protein>
    <submittedName>
        <fullName evidence="8">Glycine betaine/carnitine/choline transport system permease protein opuCD</fullName>
    </submittedName>
    <submittedName>
        <fullName evidence="9">Osmoprotectant uptake system permease protein yehY</fullName>
    </submittedName>
</protein>
<evidence type="ECO:0000256" key="2">
    <source>
        <dbReference type="ARBA" id="ARBA00022448"/>
    </source>
</evidence>
<dbReference type="PANTHER" id="PTHR30177">
    <property type="entry name" value="GLYCINE BETAINE/L-PROLINE TRANSPORT SYSTEM PERMEASE PROTEIN PROW"/>
    <property type="match status" value="1"/>
</dbReference>
<evidence type="ECO:0000313" key="10">
    <source>
        <dbReference type="Proteomes" id="UP000070326"/>
    </source>
</evidence>
<evidence type="ECO:0000313" key="11">
    <source>
        <dbReference type="Proteomes" id="UP000255101"/>
    </source>
</evidence>
<dbReference type="EMBL" id="LSQZ01000024">
    <property type="protein sequence ID" value="KXI13384.1"/>
    <property type="molecule type" value="Genomic_DNA"/>
</dbReference>
<name>A0A135YVF1_9FIRM</name>
<comment type="similarity">
    <text evidence="6">Belongs to the binding-protein-dependent transport system permease family.</text>
</comment>
<dbReference type="PROSITE" id="PS51257">
    <property type="entry name" value="PROKAR_LIPOPROTEIN"/>
    <property type="match status" value="1"/>
</dbReference>
<evidence type="ECO:0000256" key="5">
    <source>
        <dbReference type="ARBA" id="ARBA00023136"/>
    </source>
</evidence>
<dbReference type="GO" id="GO:0005886">
    <property type="term" value="C:plasma membrane"/>
    <property type="evidence" value="ECO:0007669"/>
    <property type="project" value="UniProtKB-SubCell"/>
</dbReference>
<evidence type="ECO:0000313" key="8">
    <source>
        <dbReference type="EMBL" id="KXI13384.1"/>
    </source>
</evidence>
<evidence type="ECO:0000256" key="4">
    <source>
        <dbReference type="ARBA" id="ARBA00022989"/>
    </source>
</evidence>
<accession>A0A135YVF1</accession>
<proteinExistence type="inferred from homology"/>
<dbReference type="GO" id="GO:0031460">
    <property type="term" value="P:glycine betaine transport"/>
    <property type="evidence" value="ECO:0007669"/>
    <property type="project" value="TreeGrafter"/>
</dbReference>
<feature type="domain" description="ABC transmembrane type-1" evidence="7">
    <location>
        <begin position="19"/>
        <end position="203"/>
    </location>
</feature>